<accession>A0AAE1RXV9</accession>
<dbReference type="PANTHER" id="PTHR11289">
    <property type="entry name" value="BREAST CANCER TYPE 2 SUSCEPTIBILITY PROTEIN BRCA2"/>
    <property type="match status" value="1"/>
</dbReference>
<dbReference type="PANTHER" id="PTHR11289:SF0">
    <property type="entry name" value="BREAST CANCER TYPE 2 SUSCEPTIBILITY PROTEIN"/>
    <property type="match status" value="1"/>
</dbReference>
<reference evidence="1" key="1">
    <citation type="submission" date="2023-12" db="EMBL/GenBank/DDBJ databases">
        <title>Genome assembly of Anisodus tanguticus.</title>
        <authorList>
            <person name="Wang Y.-J."/>
        </authorList>
    </citation>
    <scope>NUCLEOTIDE SEQUENCE</scope>
    <source>
        <strain evidence="1">KB-2021</strain>
        <tissue evidence="1">Leaf</tissue>
    </source>
</reference>
<dbReference type="Proteomes" id="UP001291623">
    <property type="component" value="Unassembled WGS sequence"/>
</dbReference>
<organism evidence="1 2">
    <name type="scientific">Anisodus tanguticus</name>
    <dbReference type="NCBI Taxonomy" id="243964"/>
    <lineage>
        <taxon>Eukaryota</taxon>
        <taxon>Viridiplantae</taxon>
        <taxon>Streptophyta</taxon>
        <taxon>Embryophyta</taxon>
        <taxon>Tracheophyta</taxon>
        <taxon>Spermatophyta</taxon>
        <taxon>Magnoliopsida</taxon>
        <taxon>eudicotyledons</taxon>
        <taxon>Gunneridae</taxon>
        <taxon>Pentapetalae</taxon>
        <taxon>asterids</taxon>
        <taxon>lamiids</taxon>
        <taxon>Solanales</taxon>
        <taxon>Solanaceae</taxon>
        <taxon>Solanoideae</taxon>
        <taxon>Hyoscyameae</taxon>
        <taxon>Anisodus</taxon>
    </lineage>
</organism>
<gene>
    <name evidence="1" type="ORF">RND71_021468</name>
</gene>
<sequence length="186" mass="20269">MLTHIFHHSNSPTCRAAGLAKRDITPVLRVRVVGLTRKAELAEGQAFAVTALTPISSDSSILYLQAKGSTSKWLPALFSSSPISSIVNLVKLVCQGEFWWEFDISAVVVLVSQLCTKGNHKKQWILVAVGSTARLDSTDESETLTAISFASPCIETDSFAPKTLNLRLEKLRRKVQLKVAAAKFGN</sequence>
<comment type="caution">
    <text evidence="1">The sequence shown here is derived from an EMBL/GenBank/DDBJ whole genome shotgun (WGS) entry which is preliminary data.</text>
</comment>
<dbReference type="EMBL" id="JAVYJV010000011">
    <property type="protein sequence ID" value="KAK4359239.1"/>
    <property type="molecule type" value="Genomic_DNA"/>
</dbReference>
<dbReference type="AlphaFoldDB" id="A0AAE1RXV9"/>
<keyword evidence="2" id="KW-1185">Reference proteome</keyword>
<dbReference type="InterPro" id="IPR015525">
    <property type="entry name" value="BRCA2"/>
</dbReference>
<protein>
    <submittedName>
        <fullName evidence="1">Uncharacterized protein</fullName>
    </submittedName>
</protein>
<name>A0AAE1RXV9_9SOLA</name>
<dbReference type="GO" id="GO:0006355">
    <property type="term" value="P:regulation of DNA-templated transcription"/>
    <property type="evidence" value="ECO:0007669"/>
    <property type="project" value="TreeGrafter"/>
</dbReference>
<evidence type="ECO:0000313" key="1">
    <source>
        <dbReference type="EMBL" id="KAK4359239.1"/>
    </source>
</evidence>
<evidence type="ECO:0000313" key="2">
    <source>
        <dbReference type="Proteomes" id="UP001291623"/>
    </source>
</evidence>
<dbReference type="GO" id="GO:0000724">
    <property type="term" value="P:double-strand break repair via homologous recombination"/>
    <property type="evidence" value="ECO:0007669"/>
    <property type="project" value="InterPro"/>
</dbReference>
<proteinExistence type="predicted"/>